<evidence type="ECO:0000256" key="6">
    <source>
        <dbReference type="HAMAP-Rule" id="MF_02040"/>
    </source>
</evidence>
<evidence type="ECO:0000256" key="5">
    <source>
        <dbReference type="ARBA" id="ARBA00023014"/>
    </source>
</evidence>
<dbReference type="InterPro" id="IPR019591">
    <property type="entry name" value="Mrp/NBP35_ATP-bd"/>
</dbReference>
<dbReference type="GO" id="GO:0016887">
    <property type="term" value="F:ATP hydrolysis activity"/>
    <property type="evidence" value="ECO:0007669"/>
    <property type="project" value="UniProtKB-UniRule"/>
</dbReference>
<dbReference type="Pfam" id="PF10609">
    <property type="entry name" value="ParA"/>
    <property type="match status" value="1"/>
</dbReference>
<dbReference type="EMBL" id="AFWT01000023">
    <property type="protein sequence ID" value="EGV29782.1"/>
    <property type="molecule type" value="Genomic_DNA"/>
</dbReference>
<accession>G2E455</accession>
<keyword evidence="5 6" id="KW-0411">Iron-sulfur</keyword>
<comment type="caution">
    <text evidence="6">Lacks conserved residue(s) required for the propagation of feature annotation.</text>
</comment>
<evidence type="ECO:0000256" key="4">
    <source>
        <dbReference type="ARBA" id="ARBA00023004"/>
    </source>
</evidence>
<dbReference type="GO" id="GO:0046872">
    <property type="term" value="F:metal ion binding"/>
    <property type="evidence" value="ECO:0007669"/>
    <property type="project" value="UniProtKB-KW"/>
</dbReference>
<keyword evidence="2 6" id="KW-0547">Nucleotide-binding</keyword>
<reference evidence="7 8" key="1">
    <citation type="submission" date="2011-06" db="EMBL/GenBank/DDBJ databases">
        <title>The draft genome of Thiorhodococcus drewsii AZ1.</title>
        <authorList>
            <consortium name="US DOE Joint Genome Institute (JGI-PGF)"/>
            <person name="Lucas S."/>
            <person name="Han J."/>
            <person name="Lapidus A."/>
            <person name="Cheng J.-F."/>
            <person name="Goodwin L."/>
            <person name="Pitluck S."/>
            <person name="Peters L."/>
            <person name="Land M.L."/>
            <person name="Hauser L."/>
            <person name="Vogl K."/>
            <person name="Liu Z."/>
            <person name="Imhoff J."/>
            <person name="Thiel V."/>
            <person name="Frigaard N.-U."/>
            <person name="Bryant D.A."/>
            <person name="Woyke T.J."/>
        </authorList>
    </citation>
    <scope>NUCLEOTIDE SEQUENCE [LARGE SCALE GENOMIC DNA]</scope>
    <source>
        <strain evidence="7 8">AZ1</strain>
    </source>
</reference>
<dbReference type="GO" id="GO:0016226">
    <property type="term" value="P:iron-sulfur cluster assembly"/>
    <property type="evidence" value="ECO:0007669"/>
    <property type="project" value="InterPro"/>
</dbReference>
<keyword evidence="6" id="KW-0378">Hydrolase</keyword>
<dbReference type="GO" id="GO:0051536">
    <property type="term" value="F:iron-sulfur cluster binding"/>
    <property type="evidence" value="ECO:0007669"/>
    <property type="project" value="UniProtKB-UniRule"/>
</dbReference>
<evidence type="ECO:0000313" key="7">
    <source>
        <dbReference type="EMBL" id="EGV29782.1"/>
    </source>
</evidence>
<dbReference type="PANTHER" id="PTHR23264">
    <property type="entry name" value="NUCLEOTIDE-BINDING PROTEIN NBP35 YEAST -RELATED"/>
    <property type="match status" value="1"/>
</dbReference>
<evidence type="ECO:0000256" key="2">
    <source>
        <dbReference type="ARBA" id="ARBA00022741"/>
    </source>
</evidence>
<name>G2E455_9GAMM</name>
<comment type="function">
    <text evidence="6">Binds and transfers iron-sulfur (Fe-S) clusters to target apoproteins. Can hydrolyze ATP.</text>
</comment>
<dbReference type="GO" id="GO:0005524">
    <property type="term" value="F:ATP binding"/>
    <property type="evidence" value="ECO:0007669"/>
    <property type="project" value="UniProtKB-UniRule"/>
</dbReference>
<dbReference type="Proteomes" id="UP000004200">
    <property type="component" value="Unassembled WGS sequence"/>
</dbReference>
<comment type="similarity">
    <text evidence="6">Belongs to the Mrp/NBP35 ATP-binding proteins family.</text>
</comment>
<evidence type="ECO:0000256" key="3">
    <source>
        <dbReference type="ARBA" id="ARBA00022840"/>
    </source>
</evidence>
<keyword evidence="4 6" id="KW-0408">Iron</keyword>
<dbReference type="AlphaFoldDB" id="G2E455"/>
<dbReference type="SUPFAM" id="SSF52540">
    <property type="entry name" value="P-loop containing nucleoside triphosphate hydrolases"/>
    <property type="match status" value="1"/>
</dbReference>
<organism evidence="7 8">
    <name type="scientific">Thiorhodococcus drewsii AZ1</name>
    <dbReference type="NCBI Taxonomy" id="765913"/>
    <lineage>
        <taxon>Bacteria</taxon>
        <taxon>Pseudomonadati</taxon>
        <taxon>Pseudomonadota</taxon>
        <taxon>Gammaproteobacteria</taxon>
        <taxon>Chromatiales</taxon>
        <taxon>Chromatiaceae</taxon>
        <taxon>Thiorhodococcus</taxon>
    </lineage>
</organism>
<dbReference type="OrthoDB" id="9809679at2"/>
<dbReference type="Gene3D" id="3.40.50.300">
    <property type="entry name" value="P-loop containing nucleotide triphosphate hydrolases"/>
    <property type="match status" value="1"/>
</dbReference>
<dbReference type="PATRIC" id="fig|765913.3.peg.3137"/>
<keyword evidence="8" id="KW-1185">Reference proteome</keyword>
<dbReference type="STRING" id="765913.ThidrDRAFT_3068"/>
<evidence type="ECO:0000256" key="1">
    <source>
        <dbReference type="ARBA" id="ARBA00022723"/>
    </source>
</evidence>
<dbReference type="InterPro" id="IPR027417">
    <property type="entry name" value="P-loop_NTPase"/>
</dbReference>
<dbReference type="eggNOG" id="COG0489">
    <property type="taxonomic scope" value="Bacteria"/>
</dbReference>
<keyword evidence="3 6" id="KW-0067">ATP-binding</keyword>
<evidence type="ECO:0000313" key="8">
    <source>
        <dbReference type="Proteomes" id="UP000004200"/>
    </source>
</evidence>
<dbReference type="InterPro" id="IPR033756">
    <property type="entry name" value="YlxH/NBP35"/>
</dbReference>
<dbReference type="PANTHER" id="PTHR23264:SF19">
    <property type="entry name" value="CYTOSOLIC FE-S CLUSTER ASSEMBLY FACTOR NUBP2"/>
    <property type="match status" value="1"/>
</dbReference>
<dbReference type="GO" id="GO:0005829">
    <property type="term" value="C:cytosol"/>
    <property type="evidence" value="ECO:0007669"/>
    <property type="project" value="TreeGrafter"/>
</dbReference>
<dbReference type="RefSeq" id="WP_007041781.1">
    <property type="nucleotide sequence ID" value="NZ_AFWT01000023.1"/>
</dbReference>
<protein>
    <recommendedName>
        <fullName evidence="6">Iron-sulfur cluster carrier protein</fullName>
    </recommendedName>
</protein>
<proteinExistence type="inferred from homology"/>
<keyword evidence="1 6" id="KW-0479">Metal-binding</keyword>
<dbReference type="GO" id="GO:0140663">
    <property type="term" value="F:ATP-dependent FeS chaperone activity"/>
    <property type="evidence" value="ECO:0007669"/>
    <property type="project" value="InterPro"/>
</dbReference>
<comment type="caution">
    <text evidence="7">The sequence shown here is derived from an EMBL/GenBank/DDBJ whole genome shotgun (WGS) entry which is preliminary data.</text>
</comment>
<gene>
    <name evidence="7" type="ORF">ThidrDRAFT_3068</name>
</gene>
<dbReference type="HAMAP" id="MF_02040">
    <property type="entry name" value="Mrp_NBP35"/>
    <property type="match status" value="1"/>
</dbReference>
<sequence>MPAPNVTLHPPAQDLEPCTRGHACSFCPDEPECQRDKPGHDRELIASRLAVIDRIVLVLGNKGGVGKSTVAANLAAALAQEGHRVGLGDADIHGPNAGVFFGCQSARVKVGHAGIRPVEFRSPDGAATLTLGSLAMLLPEPDSPVVWRDAYKFDFIHHLVGSFDWGPLDYWILDMPPGTGNELITMCDLIEDTEATALLVTTTQAVALHDSLKAARFCRERGLPMLGWVANMAGLVCPHCAGEIELFPRSEMSEQLTAAGLERLAEVPVSLRLASASDAGQSVVFSAPDSLEACIFKDLAQRLAR</sequence>
<comment type="subunit">
    <text evidence="6">Homodimer.</text>
</comment>